<dbReference type="VEuPathDB" id="TriTrypDB:TvY486_0027120"/>
<dbReference type="Proteomes" id="UP000009027">
    <property type="component" value="Unassembled WGS sequence"/>
</dbReference>
<organism evidence="2 3">
    <name type="scientific">Trypanosoma vivax (strain Y486)</name>
    <dbReference type="NCBI Taxonomy" id="1055687"/>
    <lineage>
        <taxon>Eukaryota</taxon>
        <taxon>Discoba</taxon>
        <taxon>Euglenozoa</taxon>
        <taxon>Kinetoplastea</taxon>
        <taxon>Metakinetoplastina</taxon>
        <taxon>Trypanosomatida</taxon>
        <taxon>Trypanosomatidae</taxon>
        <taxon>Trypanosoma</taxon>
        <taxon>Duttonella</taxon>
    </lineage>
</organism>
<evidence type="ECO:0000313" key="3">
    <source>
        <dbReference type="Proteomes" id="UP000009027"/>
    </source>
</evidence>
<keyword evidence="3" id="KW-1185">Reference proteome</keyword>
<sequence length="275" mass="30932">MVQRAGAGSDAAEEHPSEESEADSAHAPDLGIATRQSDPIIWPLCHMSCARRQAGVVHLVKIHGLESDCALALTKEARRAALTYKNGCACGVCGEGFERWVLLVEHMAKRPPDAVPPVEQSPKRAREEDVTADGNALEYRWRARKCTAHAWLRQHIIQKHQKKKLSRGAAEVQDAPDNDGDGEAEQEGQKEREFECQQCHRVLKNKARFTRHKCEATSDINSEGSNVAEQSVTATCPICSKEYRYRWLLRHMLAKHPGHDESLRPQPRAKLKRRR</sequence>
<feature type="region of interest" description="Disordered" evidence="1">
    <location>
        <begin position="162"/>
        <end position="191"/>
    </location>
</feature>
<feature type="region of interest" description="Disordered" evidence="1">
    <location>
        <begin position="111"/>
        <end position="131"/>
    </location>
</feature>
<gene>
    <name evidence="2" type="ORF">TvY486_0027120</name>
</gene>
<reference evidence="2 3" key="1">
    <citation type="journal article" date="2012" name="Proc. Natl. Acad. Sci. U.S.A.">
        <title>Antigenic diversity is generated by distinct evolutionary mechanisms in African trypanosome species.</title>
        <authorList>
            <person name="Jackson A.P."/>
            <person name="Berry A."/>
            <person name="Aslett M."/>
            <person name="Allison H.C."/>
            <person name="Burton P."/>
            <person name="Vavrova-Anderson J."/>
            <person name="Brown R."/>
            <person name="Browne H."/>
            <person name="Corton N."/>
            <person name="Hauser H."/>
            <person name="Gamble J."/>
            <person name="Gilderthorp R."/>
            <person name="Marcello L."/>
            <person name="McQuillan J."/>
            <person name="Otto T.D."/>
            <person name="Quail M.A."/>
            <person name="Sanders M.J."/>
            <person name="van Tonder A."/>
            <person name="Ginger M.L."/>
            <person name="Field M.C."/>
            <person name="Barry J.D."/>
            <person name="Hertz-Fowler C."/>
            <person name="Berriman M."/>
        </authorList>
    </citation>
    <scope>NUCLEOTIDE SEQUENCE</scope>
    <source>
        <strain evidence="2 3">Y486</strain>
    </source>
</reference>
<evidence type="ECO:0000313" key="2">
    <source>
        <dbReference type="EMBL" id="CCD19960.1"/>
    </source>
</evidence>
<feature type="compositionally biased region" description="Basic and acidic residues" evidence="1">
    <location>
        <begin position="12"/>
        <end position="26"/>
    </location>
</feature>
<feature type="compositionally biased region" description="Acidic residues" evidence="1">
    <location>
        <begin position="174"/>
        <end position="186"/>
    </location>
</feature>
<protein>
    <submittedName>
        <fullName evidence="2">Uncharacterized protein</fullName>
    </submittedName>
</protein>
<evidence type="ECO:0000256" key="1">
    <source>
        <dbReference type="SAM" id="MobiDB-lite"/>
    </source>
</evidence>
<proteinExistence type="predicted"/>
<feature type="region of interest" description="Disordered" evidence="1">
    <location>
        <begin position="1"/>
        <end position="30"/>
    </location>
</feature>
<dbReference type="EMBL" id="CAEX01004559">
    <property type="protein sequence ID" value="CCD19960.1"/>
    <property type="molecule type" value="Genomic_DNA"/>
</dbReference>
<accession>F9WQX8</accession>
<dbReference type="Gene3D" id="3.30.160.60">
    <property type="entry name" value="Classic Zinc Finger"/>
    <property type="match status" value="1"/>
</dbReference>
<dbReference type="AlphaFoldDB" id="F9WQX8"/>
<name>F9WQX8_TRYVY</name>